<name>A0A225WCV3_9STRA</name>
<evidence type="ECO:0000313" key="3">
    <source>
        <dbReference type="Proteomes" id="UP000198211"/>
    </source>
</evidence>
<feature type="region of interest" description="Disordered" evidence="1">
    <location>
        <begin position="276"/>
        <end position="391"/>
    </location>
</feature>
<comment type="caution">
    <text evidence="2">The sequence shown here is derived from an EMBL/GenBank/DDBJ whole genome shotgun (WGS) entry which is preliminary data.</text>
</comment>
<feature type="compositionally biased region" description="Basic residues" evidence="1">
    <location>
        <begin position="328"/>
        <end position="339"/>
    </location>
</feature>
<proteinExistence type="predicted"/>
<reference evidence="3" key="1">
    <citation type="submission" date="2017-03" db="EMBL/GenBank/DDBJ databases">
        <title>Phytopthora megakarya and P. palmivora, two closely related causual agents of cacao black pod achieved similar genome size and gene model numbers by different mechanisms.</title>
        <authorList>
            <person name="Ali S."/>
            <person name="Shao J."/>
            <person name="Larry D.J."/>
            <person name="Kronmiller B."/>
            <person name="Shen D."/>
            <person name="Strem M.D."/>
            <person name="Melnick R.L."/>
            <person name="Guiltinan M.J."/>
            <person name="Tyler B.M."/>
            <person name="Meinhardt L.W."/>
            <person name="Bailey B.A."/>
        </authorList>
    </citation>
    <scope>NUCLEOTIDE SEQUENCE [LARGE SCALE GENOMIC DNA]</scope>
    <source>
        <strain evidence="3">zdho120</strain>
    </source>
</reference>
<protein>
    <submittedName>
        <fullName evidence="2">Uncharacterized protein</fullName>
    </submittedName>
</protein>
<evidence type="ECO:0000313" key="2">
    <source>
        <dbReference type="EMBL" id="OWZ15455.1"/>
    </source>
</evidence>
<dbReference type="AlphaFoldDB" id="A0A225WCV3"/>
<dbReference type="EMBL" id="NBNE01001119">
    <property type="protein sequence ID" value="OWZ15455.1"/>
    <property type="molecule type" value="Genomic_DNA"/>
</dbReference>
<accession>A0A225WCV3</accession>
<feature type="compositionally biased region" description="Polar residues" evidence="1">
    <location>
        <begin position="379"/>
        <end position="391"/>
    </location>
</feature>
<evidence type="ECO:0000256" key="1">
    <source>
        <dbReference type="SAM" id="MobiDB-lite"/>
    </source>
</evidence>
<feature type="compositionally biased region" description="Basic and acidic residues" evidence="1">
    <location>
        <begin position="291"/>
        <end position="314"/>
    </location>
</feature>
<dbReference type="Proteomes" id="UP000198211">
    <property type="component" value="Unassembled WGS sequence"/>
</dbReference>
<organism evidence="2 3">
    <name type="scientific">Phytophthora megakarya</name>
    <dbReference type="NCBI Taxonomy" id="4795"/>
    <lineage>
        <taxon>Eukaryota</taxon>
        <taxon>Sar</taxon>
        <taxon>Stramenopiles</taxon>
        <taxon>Oomycota</taxon>
        <taxon>Peronosporomycetes</taxon>
        <taxon>Peronosporales</taxon>
        <taxon>Peronosporaceae</taxon>
        <taxon>Phytophthora</taxon>
    </lineage>
</organism>
<gene>
    <name evidence="2" type="ORF">PHMEG_00010896</name>
</gene>
<keyword evidence="3" id="KW-1185">Reference proteome</keyword>
<dbReference type="OrthoDB" id="129709at2759"/>
<sequence length="391" mass="43489">MVPDVVPTSFPRSAVHQQSDHTFFVGIPAWSQHLAEDKYTRDGYGGIEVVQCVDGLTAVDLRDLAALVDQDGDVDELTLRSRADRPLDVADLKSLIDSTMVRRELASVLAHYSPDRLAQKVFASTTFIKRLLSTFRQLHSQVDTAGRTAVQNMLDAQSETTRVRAGYATPHEFYWNDLRGVLAEHELQTRALHEGVAELRSPVENLRLLGRNRYGARRLDVPLLMNFLNRGQTRVNDNWKRLQRLLEKFRDNGIPEGTWSTLISVTAVDDPFAQNIPFATLPEGDSDSEEKDPGGDRGGNDQGGDRNNEVDLTQHDSGASEPPSRKTSPVKKGKGRVSSRKVPDSPQIRPSGWVPTQDEARSPSNKLMFSEAQVRETMKTSPSFGTTSVLM</sequence>